<dbReference type="PROSITE" id="PS51257">
    <property type="entry name" value="PROKAR_LIPOPROTEIN"/>
    <property type="match status" value="1"/>
</dbReference>
<comment type="caution">
    <text evidence="3">The sequence shown here is derived from an EMBL/GenBank/DDBJ whole genome shotgun (WGS) entry which is preliminary data.</text>
</comment>
<feature type="chain" id="PRO_5046951234" evidence="2">
    <location>
        <begin position="19"/>
        <end position="165"/>
    </location>
</feature>
<proteinExistence type="predicted"/>
<keyword evidence="2" id="KW-0732">Signal</keyword>
<dbReference type="RefSeq" id="WP_264946063.1">
    <property type="nucleotide sequence ID" value="NZ_JAPDRA010000011.1"/>
</dbReference>
<feature type="signal peptide" evidence="2">
    <location>
        <begin position="1"/>
        <end position="18"/>
    </location>
</feature>
<dbReference type="EMBL" id="JBHTJG010000011">
    <property type="protein sequence ID" value="MFD0948308.1"/>
    <property type="molecule type" value="Genomic_DNA"/>
</dbReference>
<sequence length="165" mass="16845">MRSLALLLPVAATLSACTAPDGEYPSLLPRPIESQGMAEPDRPAPVAPPDPALDAQATAALAGIDAARSEFASAAQAAEASIAVARGLPEGSEPWLNAHKALARLGLRRSAVLDTLQDLEEVAIARGKQGLPPYPAIDAAIASLTVVATEQDARITALEAALAGR</sequence>
<evidence type="ECO:0000313" key="4">
    <source>
        <dbReference type="Proteomes" id="UP001596977"/>
    </source>
</evidence>
<evidence type="ECO:0000256" key="1">
    <source>
        <dbReference type="SAM" id="MobiDB-lite"/>
    </source>
</evidence>
<reference evidence="4" key="1">
    <citation type="journal article" date="2019" name="Int. J. Syst. Evol. Microbiol.">
        <title>The Global Catalogue of Microorganisms (GCM) 10K type strain sequencing project: providing services to taxonomists for standard genome sequencing and annotation.</title>
        <authorList>
            <consortium name="The Broad Institute Genomics Platform"/>
            <consortium name="The Broad Institute Genome Sequencing Center for Infectious Disease"/>
            <person name="Wu L."/>
            <person name="Ma J."/>
        </authorList>
    </citation>
    <scope>NUCLEOTIDE SEQUENCE [LARGE SCALE GENOMIC DNA]</scope>
    <source>
        <strain evidence="4">CCUG 62982</strain>
    </source>
</reference>
<feature type="region of interest" description="Disordered" evidence="1">
    <location>
        <begin position="23"/>
        <end position="49"/>
    </location>
</feature>
<name>A0ABW3HA57_9SPHN</name>
<organism evidence="3 4">
    <name type="scientific">Sphingomonas canadensis</name>
    <dbReference type="NCBI Taxonomy" id="1219257"/>
    <lineage>
        <taxon>Bacteria</taxon>
        <taxon>Pseudomonadati</taxon>
        <taxon>Pseudomonadota</taxon>
        <taxon>Alphaproteobacteria</taxon>
        <taxon>Sphingomonadales</taxon>
        <taxon>Sphingomonadaceae</taxon>
        <taxon>Sphingomonas</taxon>
    </lineage>
</organism>
<protein>
    <submittedName>
        <fullName evidence="3">Uncharacterized protein</fullName>
    </submittedName>
</protein>
<gene>
    <name evidence="3" type="ORF">ACFQ1E_18360</name>
</gene>
<keyword evidence="4" id="KW-1185">Reference proteome</keyword>
<evidence type="ECO:0000256" key="2">
    <source>
        <dbReference type="SAM" id="SignalP"/>
    </source>
</evidence>
<dbReference type="Proteomes" id="UP001596977">
    <property type="component" value="Unassembled WGS sequence"/>
</dbReference>
<accession>A0ABW3HA57</accession>
<evidence type="ECO:0000313" key="3">
    <source>
        <dbReference type="EMBL" id="MFD0948308.1"/>
    </source>
</evidence>